<protein>
    <recommendedName>
        <fullName evidence="6">Aminotransferase</fullName>
        <ecNumber evidence="6">2.6.1.-</ecNumber>
    </recommendedName>
</protein>
<dbReference type="InterPro" id="IPR015422">
    <property type="entry name" value="PyrdxlP-dep_Trfase_small"/>
</dbReference>
<comment type="cofactor">
    <cofactor evidence="1 6">
        <name>pyridoxal 5'-phosphate</name>
        <dbReference type="ChEBI" id="CHEBI:597326"/>
    </cofactor>
</comment>
<dbReference type="EC" id="2.6.1.-" evidence="6"/>
<accession>A0A3P2RKZ2</accession>
<gene>
    <name evidence="8" type="ORF">D3P96_03340</name>
</gene>
<dbReference type="Pfam" id="PF00155">
    <property type="entry name" value="Aminotran_1_2"/>
    <property type="match status" value="1"/>
</dbReference>
<evidence type="ECO:0000313" key="8">
    <source>
        <dbReference type="EMBL" id="RRG18332.1"/>
    </source>
</evidence>
<comment type="similarity">
    <text evidence="2 6">Belongs to the class-I pyridoxal-phosphate-dependent aminotransferase family.</text>
</comment>
<reference evidence="8 9" key="1">
    <citation type="submission" date="2018-10" db="EMBL/GenBank/DDBJ databases">
        <title>Draft genome sequence of Weissella viridescens UCO-SMC3.</title>
        <authorList>
            <person name="Garcia-Cancino A."/>
            <person name="Espinoza-Monje M."/>
            <person name="Albarracin L."/>
            <person name="Garcia-Castillo V."/>
            <person name="Campos-Martin J."/>
            <person name="Nakano Y."/>
            <person name="Guitierrez-Zamorano C."/>
            <person name="Ikeda-Ohtsubo W."/>
            <person name="Morita H."/>
            <person name="Kitazawa H."/>
            <person name="Villena J."/>
        </authorList>
    </citation>
    <scope>NUCLEOTIDE SEQUENCE [LARGE SCALE GENOMIC DNA]</scope>
    <source>
        <strain evidence="8 9">UCO-SMC3</strain>
    </source>
</reference>
<dbReference type="InterPro" id="IPR015424">
    <property type="entry name" value="PyrdxlP-dep_Trfase"/>
</dbReference>
<comment type="caution">
    <text evidence="8">The sequence shown here is derived from an EMBL/GenBank/DDBJ whole genome shotgun (WGS) entry which is preliminary data.</text>
</comment>
<keyword evidence="5" id="KW-0663">Pyridoxal phosphate</keyword>
<dbReference type="RefSeq" id="WP_124942976.1">
    <property type="nucleotide sequence ID" value="NZ_RHGY01000002.1"/>
</dbReference>
<dbReference type="PROSITE" id="PS00105">
    <property type="entry name" value="AA_TRANSFER_CLASS_1"/>
    <property type="match status" value="1"/>
</dbReference>
<feature type="domain" description="Aminotransferase class I/classII large" evidence="7">
    <location>
        <begin position="31"/>
        <end position="383"/>
    </location>
</feature>
<dbReference type="InterPro" id="IPR004839">
    <property type="entry name" value="Aminotransferase_I/II_large"/>
</dbReference>
<dbReference type="Gene3D" id="3.40.640.10">
    <property type="entry name" value="Type I PLP-dependent aspartate aminotransferase-like (Major domain)"/>
    <property type="match status" value="1"/>
</dbReference>
<sequence length="390" mass="42509">MPKSLPANKNLSRVTPNIIREYDNQFSKIDDIIKLTLGEPDFNVPEVSKQAAIDSIADNDSHYGPSLGTQELREAIADFMKSRYNLTYDADKNIVVTVGATEAIYDTIAAFVNPGDKVLIPTPTFPLYESDTLILGADPLLVNTADDDFILTPERLEATLDEYGDAIKLLILNYPGNPTGRTYSVEQLKALADVLKDTDIVVIADEIYSELTYDQDHHSIAEFLPEQTLILNGVSKSHAMTGYRLGFIAGPADLVQGPALVHQMAVTTTPNPMAAAATVALGTPAGHQATMEMNDEYEGRRDYLVNALRDLGFELDNPEGAFYLFPRIPEAYGDDDPAFVTDLALKAKVGTVPGQAFGPGGEGHFRMSYASSKATLEEAVGRIARFLEEQ</sequence>
<dbReference type="PANTHER" id="PTHR46383">
    <property type="entry name" value="ASPARTATE AMINOTRANSFERASE"/>
    <property type="match status" value="1"/>
</dbReference>
<dbReference type="InterPro" id="IPR004838">
    <property type="entry name" value="NHTrfase_class1_PyrdxlP-BS"/>
</dbReference>
<dbReference type="AlphaFoldDB" id="A0A3P2RKZ2"/>
<organism evidence="8 9">
    <name type="scientific">Weissella viridescens</name>
    <name type="common">Lactobacillus viridescens</name>
    <dbReference type="NCBI Taxonomy" id="1629"/>
    <lineage>
        <taxon>Bacteria</taxon>
        <taxon>Bacillati</taxon>
        <taxon>Bacillota</taxon>
        <taxon>Bacilli</taxon>
        <taxon>Lactobacillales</taxon>
        <taxon>Lactobacillaceae</taxon>
        <taxon>Weissella</taxon>
    </lineage>
</organism>
<dbReference type="InterPro" id="IPR015421">
    <property type="entry name" value="PyrdxlP-dep_Trfase_major"/>
</dbReference>
<evidence type="ECO:0000256" key="6">
    <source>
        <dbReference type="RuleBase" id="RU000481"/>
    </source>
</evidence>
<evidence type="ECO:0000256" key="1">
    <source>
        <dbReference type="ARBA" id="ARBA00001933"/>
    </source>
</evidence>
<evidence type="ECO:0000256" key="2">
    <source>
        <dbReference type="ARBA" id="ARBA00007441"/>
    </source>
</evidence>
<dbReference type="PANTHER" id="PTHR46383:SF4">
    <property type="entry name" value="AMINOTRANSFERASE"/>
    <property type="match status" value="1"/>
</dbReference>
<dbReference type="GO" id="GO:0008483">
    <property type="term" value="F:transaminase activity"/>
    <property type="evidence" value="ECO:0007669"/>
    <property type="project" value="UniProtKB-KW"/>
</dbReference>
<evidence type="ECO:0000256" key="4">
    <source>
        <dbReference type="ARBA" id="ARBA00022679"/>
    </source>
</evidence>
<dbReference type="GO" id="GO:0006520">
    <property type="term" value="P:amino acid metabolic process"/>
    <property type="evidence" value="ECO:0007669"/>
    <property type="project" value="InterPro"/>
</dbReference>
<dbReference type="GO" id="GO:0030170">
    <property type="term" value="F:pyridoxal phosphate binding"/>
    <property type="evidence" value="ECO:0007669"/>
    <property type="project" value="InterPro"/>
</dbReference>
<proteinExistence type="inferred from homology"/>
<keyword evidence="3 6" id="KW-0032">Aminotransferase</keyword>
<name>A0A3P2RKZ2_WEIVI</name>
<evidence type="ECO:0000259" key="7">
    <source>
        <dbReference type="Pfam" id="PF00155"/>
    </source>
</evidence>
<dbReference type="InterPro" id="IPR050596">
    <property type="entry name" value="AspAT/PAT-like"/>
</dbReference>
<dbReference type="Proteomes" id="UP000275836">
    <property type="component" value="Unassembled WGS sequence"/>
</dbReference>
<evidence type="ECO:0000313" key="9">
    <source>
        <dbReference type="Proteomes" id="UP000275836"/>
    </source>
</evidence>
<evidence type="ECO:0000256" key="3">
    <source>
        <dbReference type="ARBA" id="ARBA00022576"/>
    </source>
</evidence>
<dbReference type="OrthoDB" id="9802328at2"/>
<keyword evidence="4 6" id="KW-0808">Transferase</keyword>
<evidence type="ECO:0000256" key="5">
    <source>
        <dbReference type="ARBA" id="ARBA00022898"/>
    </source>
</evidence>
<dbReference type="Gene3D" id="3.90.1150.10">
    <property type="entry name" value="Aspartate Aminotransferase, domain 1"/>
    <property type="match status" value="1"/>
</dbReference>
<dbReference type="SUPFAM" id="SSF53383">
    <property type="entry name" value="PLP-dependent transferases"/>
    <property type="match status" value="1"/>
</dbReference>
<dbReference type="EMBL" id="RHGY01000002">
    <property type="protein sequence ID" value="RRG18332.1"/>
    <property type="molecule type" value="Genomic_DNA"/>
</dbReference>
<dbReference type="CDD" id="cd00609">
    <property type="entry name" value="AAT_like"/>
    <property type="match status" value="1"/>
</dbReference>